<dbReference type="InterPro" id="IPR040976">
    <property type="entry name" value="Pkinase_fungal"/>
</dbReference>
<reference evidence="3 4" key="1">
    <citation type="submission" date="2014-04" db="EMBL/GenBank/DDBJ databases">
        <authorList>
            <consortium name="DOE Joint Genome Institute"/>
            <person name="Kuo A."/>
            <person name="Kohler A."/>
            <person name="Nagy L.G."/>
            <person name="Floudas D."/>
            <person name="Copeland A."/>
            <person name="Barry K.W."/>
            <person name="Cichocki N."/>
            <person name="Veneault-Fourrey C."/>
            <person name="LaButti K."/>
            <person name="Lindquist E.A."/>
            <person name="Lipzen A."/>
            <person name="Lundell T."/>
            <person name="Morin E."/>
            <person name="Murat C."/>
            <person name="Sun H."/>
            <person name="Tunlid A."/>
            <person name="Henrissat B."/>
            <person name="Grigoriev I.V."/>
            <person name="Hibbett D.S."/>
            <person name="Martin F."/>
            <person name="Nordberg H.P."/>
            <person name="Cantor M.N."/>
            <person name="Hua S.X."/>
        </authorList>
    </citation>
    <scope>NUCLEOTIDE SEQUENCE [LARGE SCALE GENOMIC DNA]</scope>
    <source>
        <strain evidence="3 4">Foug A</strain>
    </source>
</reference>
<dbReference type="Proteomes" id="UP000053989">
    <property type="component" value="Unassembled WGS sequence"/>
</dbReference>
<evidence type="ECO:0000256" key="1">
    <source>
        <dbReference type="SAM" id="MobiDB-lite"/>
    </source>
</evidence>
<dbReference type="HOGENOM" id="CLU_020482_1_1_1"/>
<organism evidence="3 4">
    <name type="scientific">Scleroderma citrinum Foug A</name>
    <dbReference type="NCBI Taxonomy" id="1036808"/>
    <lineage>
        <taxon>Eukaryota</taxon>
        <taxon>Fungi</taxon>
        <taxon>Dikarya</taxon>
        <taxon>Basidiomycota</taxon>
        <taxon>Agaricomycotina</taxon>
        <taxon>Agaricomycetes</taxon>
        <taxon>Agaricomycetidae</taxon>
        <taxon>Boletales</taxon>
        <taxon>Sclerodermatineae</taxon>
        <taxon>Sclerodermataceae</taxon>
        <taxon>Scleroderma</taxon>
    </lineage>
</organism>
<feature type="domain" description="Fungal-type protein kinase" evidence="2">
    <location>
        <begin position="5"/>
        <end position="312"/>
    </location>
</feature>
<dbReference type="OrthoDB" id="5569250at2759"/>
<dbReference type="AlphaFoldDB" id="A0A0C3DIA7"/>
<dbReference type="PANTHER" id="PTHR38248">
    <property type="entry name" value="FUNK1 6"/>
    <property type="match status" value="1"/>
</dbReference>
<proteinExistence type="predicted"/>
<evidence type="ECO:0000313" key="4">
    <source>
        <dbReference type="Proteomes" id="UP000053989"/>
    </source>
</evidence>
<dbReference type="Pfam" id="PF17667">
    <property type="entry name" value="Pkinase_fungal"/>
    <property type="match status" value="1"/>
</dbReference>
<dbReference type="InParanoid" id="A0A0C3DIA7"/>
<feature type="compositionally biased region" description="Low complexity" evidence="1">
    <location>
        <begin position="200"/>
        <end position="212"/>
    </location>
</feature>
<name>A0A0C3DIA7_9AGAM</name>
<gene>
    <name evidence="3" type="ORF">SCLCIDRAFT_133827</name>
</gene>
<evidence type="ECO:0000259" key="2">
    <source>
        <dbReference type="Pfam" id="PF17667"/>
    </source>
</evidence>
<feature type="region of interest" description="Disordered" evidence="1">
    <location>
        <begin position="193"/>
        <end position="217"/>
    </location>
</feature>
<dbReference type="STRING" id="1036808.A0A0C3DIA7"/>
<protein>
    <recommendedName>
        <fullName evidence="2">Fungal-type protein kinase domain-containing protein</fullName>
    </recommendedName>
</protein>
<dbReference type="EMBL" id="KN822127">
    <property type="protein sequence ID" value="KIM55801.1"/>
    <property type="molecule type" value="Genomic_DNA"/>
</dbReference>
<reference evidence="4" key="2">
    <citation type="submission" date="2015-01" db="EMBL/GenBank/DDBJ databases">
        <title>Evolutionary Origins and Diversification of the Mycorrhizal Mutualists.</title>
        <authorList>
            <consortium name="DOE Joint Genome Institute"/>
            <consortium name="Mycorrhizal Genomics Consortium"/>
            <person name="Kohler A."/>
            <person name="Kuo A."/>
            <person name="Nagy L.G."/>
            <person name="Floudas D."/>
            <person name="Copeland A."/>
            <person name="Barry K.W."/>
            <person name="Cichocki N."/>
            <person name="Veneault-Fourrey C."/>
            <person name="LaButti K."/>
            <person name="Lindquist E.A."/>
            <person name="Lipzen A."/>
            <person name="Lundell T."/>
            <person name="Morin E."/>
            <person name="Murat C."/>
            <person name="Riley R."/>
            <person name="Ohm R."/>
            <person name="Sun H."/>
            <person name="Tunlid A."/>
            <person name="Henrissat B."/>
            <person name="Grigoriev I.V."/>
            <person name="Hibbett D.S."/>
            <person name="Martin F."/>
        </authorList>
    </citation>
    <scope>NUCLEOTIDE SEQUENCE [LARGE SCALE GENOMIC DNA]</scope>
    <source>
        <strain evidence="4">Foug A</strain>
    </source>
</reference>
<sequence length="456" mass="51138">MLSFLAFGQLDQIGYDTTFIPQQLSSPHPCAIYVKSTVYDVIDQIFYNFVIHGRGTACWHVCHDKKNYVIKDSWTHVSCLSHEADILSKIWELKGVPQLIVAWTVQIGGSDDQTDVRHWSLSSSSDIQVHCRLLMQPVGLPLSDFKSIHELLSVLIDILDTNMALFEKFHVLHHDISVNNTMIYVADIPESEGSDDEVCSSESSNNGGSNNDGSHHSEALSNEAVENQEDKHVQWDIERWKQIWAGILHSGLLIDFDYMTNLDQTPSSVSGDCTGMIPFMSTNILLNYKKGGTAHTTSNDLESVVDILVWMCILYAGPGMLQKDKHVSNMVLKPWVTVANNLDAVNLGAIKATLKSDPSIVTNKFTPFFKPLCPIVDKLLMQLGQFSATDHRLNYRALRNILLEGFGMVEEVPNWSAAKDVYSYGLLQRVEKHKLPLYVTSARHESPRPSHQACHC</sequence>
<keyword evidence="4" id="KW-1185">Reference proteome</keyword>
<evidence type="ECO:0000313" key="3">
    <source>
        <dbReference type="EMBL" id="KIM55801.1"/>
    </source>
</evidence>
<accession>A0A0C3DIA7</accession>
<dbReference type="PANTHER" id="PTHR38248:SF2">
    <property type="entry name" value="FUNK1 11"/>
    <property type="match status" value="1"/>
</dbReference>